<dbReference type="AlphaFoldDB" id="A0A0F9QXZ6"/>
<dbReference type="EMBL" id="LAZR01004284">
    <property type="protein sequence ID" value="KKN10023.1"/>
    <property type="molecule type" value="Genomic_DNA"/>
</dbReference>
<evidence type="ECO:0000313" key="1">
    <source>
        <dbReference type="EMBL" id="KKN10023.1"/>
    </source>
</evidence>
<sequence length="64" mass="7003">MDDGLTASEALYGFAAWLTTRKATVSFGGDHDCAVAADLVAEFCKTNNLEEPRDDWTKNLTHPN</sequence>
<accession>A0A0F9QXZ6</accession>
<reference evidence="1" key="1">
    <citation type="journal article" date="2015" name="Nature">
        <title>Complex archaea that bridge the gap between prokaryotes and eukaryotes.</title>
        <authorList>
            <person name="Spang A."/>
            <person name="Saw J.H."/>
            <person name="Jorgensen S.L."/>
            <person name="Zaremba-Niedzwiedzka K."/>
            <person name="Martijn J."/>
            <person name="Lind A.E."/>
            <person name="van Eijk R."/>
            <person name="Schleper C."/>
            <person name="Guy L."/>
            <person name="Ettema T.J."/>
        </authorList>
    </citation>
    <scope>NUCLEOTIDE SEQUENCE</scope>
</reference>
<organism evidence="1">
    <name type="scientific">marine sediment metagenome</name>
    <dbReference type="NCBI Taxonomy" id="412755"/>
    <lineage>
        <taxon>unclassified sequences</taxon>
        <taxon>metagenomes</taxon>
        <taxon>ecological metagenomes</taxon>
    </lineage>
</organism>
<protein>
    <submittedName>
        <fullName evidence="1">Uncharacterized protein</fullName>
    </submittedName>
</protein>
<gene>
    <name evidence="1" type="ORF">LCGC14_1040780</name>
</gene>
<proteinExistence type="predicted"/>
<name>A0A0F9QXZ6_9ZZZZ</name>
<comment type="caution">
    <text evidence="1">The sequence shown here is derived from an EMBL/GenBank/DDBJ whole genome shotgun (WGS) entry which is preliminary data.</text>
</comment>